<comment type="caution">
    <text evidence="1">The sequence shown here is derived from an EMBL/GenBank/DDBJ whole genome shotgun (WGS) entry which is preliminary data.</text>
</comment>
<evidence type="ECO:0000313" key="1">
    <source>
        <dbReference type="EMBL" id="KRM06292.1"/>
    </source>
</evidence>
<dbReference type="Gene3D" id="3.30.559.30">
    <property type="entry name" value="Nonribosomal peptide synthetase, condensation domain"/>
    <property type="match status" value="1"/>
</dbReference>
<evidence type="ECO:0000313" key="2">
    <source>
        <dbReference type="Proteomes" id="UP000051451"/>
    </source>
</evidence>
<proteinExistence type="predicted"/>
<dbReference type="AlphaFoldDB" id="A0A0R1VSF7"/>
<dbReference type="RefSeq" id="WP_057871899.1">
    <property type="nucleotide sequence ID" value="NZ_AZGB01000016.1"/>
</dbReference>
<reference evidence="1 2" key="1">
    <citation type="journal article" date="2015" name="Genome Announc.">
        <title>Expanding the biotechnology potential of lactobacilli through comparative genomics of 213 strains and associated genera.</title>
        <authorList>
            <person name="Sun Z."/>
            <person name="Harris H.M."/>
            <person name="McCann A."/>
            <person name="Guo C."/>
            <person name="Argimon S."/>
            <person name="Zhang W."/>
            <person name="Yang X."/>
            <person name="Jeffery I.B."/>
            <person name="Cooney J.C."/>
            <person name="Kagawa T.F."/>
            <person name="Liu W."/>
            <person name="Song Y."/>
            <person name="Salvetti E."/>
            <person name="Wrobel A."/>
            <person name="Rasinkangas P."/>
            <person name="Parkhill J."/>
            <person name="Rea M.C."/>
            <person name="O'Sullivan O."/>
            <person name="Ritari J."/>
            <person name="Douillard F.P."/>
            <person name="Paul Ross R."/>
            <person name="Yang R."/>
            <person name="Briner A.E."/>
            <person name="Felis G.E."/>
            <person name="de Vos W.M."/>
            <person name="Barrangou R."/>
            <person name="Klaenhammer T.R."/>
            <person name="Caufield P.W."/>
            <person name="Cui Y."/>
            <person name="Zhang H."/>
            <person name="O'Toole P.W."/>
        </authorList>
    </citation>
    <scope>NUCLEOTIDE SEQUENCE [LARGE SCALE GENOMIC DNA]</scope>
    <source>
        <strain evidence="1 2">DSM 18630</strain>
    </source>
</reference>
<keyword evidence="2" id="KW-1185">Reference proteome</keyword>
<dbReference type="EMBL" id="AZGB01000016">
    <property type="protein sequence ID" value="KRM06292.1"/>
    <property type="molecule type" value="Genomic_DNA"/>
</dbReference>
<gene>
    <name evidence="1" type="ORF">FC89_GL001164</name>
</gene>
<dbReference type="SUPFAM" id="SSF52777">
    <property type="entry name" value="CoA-dependent acyltransferases"/>
    <property type="match status" value="2"/>
</dbReference>
<evidence type="ECO:0008006" key="3">
    <source>
        <dbReference type="Google" id="ProtNLM"/>
    </source>
</evidence>
<dbReference type="PATRIC" id="fig|1423750.3.peg.1191"/>
<dbReference type="OrthoDB" id="7321121at2"/>
<sequence length="417" mass="47774">MEKRIAGEPLNILHTIGMKQLYPIVRMQLIFTDKLDVTRLKRAIKLVTQAVPQLKSVYNLADNSWQVAERLVEQILVEIDDKTNPDALKWDLFKEPQLKIYDQHLKTGDVLYIYLSHILSDGGGFKQLIYLLADCYNRGEAAIKGVQNDQDINEIITAIGTASEKMPLRTDHPHENYFFPEVSKFEPETAKFEVHNFKIPAEFFSKMRQTAKLQTATVNDLFLTAYLRTLAYYCDQSQLSLACPTDLRQFLGQAAAQKLRVANFTARYNLTVAIDPNEPFATSLLKVHQEMQQLKRSKQFLSSITELLTKYQQQTPTELRQIAEADYHIRPISYTNLGIVDEKRLQFNQAPIKECIFSGAFRRYPNYQVAFSSFKGDAQLVFNMIGTTQEQLVGQQLLTSIAADMFNFAYGLEGKKK</sequence>
<dbReference type="STRING" id="1423750.FC89_GL001164"/>
<name>A0A0R1VSF7_9LACO</name>
<accession>A0A0R1VSF7</accession>
<protein>
    <recommendedName>
        <fullName evidence="3">Condensation domain-containing protein</fullName>
    </recommendedName>
</protein>
<dbReference type="GeneID" id="98319182"/>
<dbReference type="Proteomes" id="UP000051451">
    <property type="component" value="Unassembled WGS sequence"/>
</dbReference>
<organism evidence="1 2">
    <name type="scientific">Liquorilactobacillus ghanensis DSM 18630</name>
    <dbReference type="NCBI Taxonomy" id="1423750"/>
    <lineage>
        <taxon>Bacteria</taxon>
        <taxon>Bacillati</taxon>
        <taxon>Bacillota</taxon>
        <taxon>Bacilli</taxon>
        <taxon>Lactobacillales</taxon>
        <taxon>Lactobacillaceae</taxon>
        <taxon>Liquorilactobacillus</taxon>
    </lineage>
</organism>